<feature type="region of interest" description="Disordered" evidence="4">
    <location>
        <begin position="999"/>
        <end position="1074"/>
    </location>
</feature>
<keyword evidence="5" id="KW-0812">Transmembrane</keyword>
<dbReference type="GO" id="GO:0016020">
    <property type="term" value="C:membrane"/>
    <property type="evidence" value="ECO:0007669"/>
    <property type="project" value="TreeGrafter"/>
</dbReference>
<feature type="transmembrane region" description="Helical" evidence="5">
    <location>
        <begin position="1075"/>
        <end position="1093"/>
    </location>
</feature>
<dbReference type="Pfam" id="PF13088">
    <property type="entry name" value="BNR_2"/>
    <property type="match status" value="1"/>
</dbReference>
<dbReference type="RefSeq" id="WP_421756105.1">
    <property type="nucleotide sequence ID" value="NZ_CACRTN010000011.1"/>
</dbReference>
<keyword evidence="8" id="KW-0378">Hydrolase</keyword>
<feature type="chain" id="PRO_5039697944" description="exo-alpha-sialidase" evidence="6">
    <location>
        <begin position="28"/>
        <end position="1099"/>
    </location>
</feature>
<reference evidence="8" key="1">
    <citation type="submission" date="2019-11" db="EMBL/GenBank/DDBJ databases">
        <authorList>
            <person name="Feng L."/>
        </authorList>
    </citation>
    <scope>NUCLEOTIDE SEQUENCE</scope>
    <source>
        <strain evidence="8">CintestinalisLFYP54</strain>
    </source>
</reference>
<dbReference type="InterPro" id="IPR036278">
    <property type="entry name" value="Sialidase_sf"/>
</dbReference>
<keyword evidence="5" id="KW-0472">Membrane</keyword>
<keyword evidence="5" id="KW-1133">Transmembrane helix</keyword>
<dbReference type="SUPFAM" id="SSF50939">
    <property type="entry name" value="Sialidases"/>
    <property type="match status" value="1"/>
</dbReference>
<dbReference type="PANTHER" id="PTHR10628">
    <property type="entry name" value="SIALIDASE"/>
    <property type="match status" value="1"/>
</dbReference>
<name>A0A6N3ABW2_9ACTN</name>
<dbReference type="CDD" id="cd15482">
    <property type="entry name" value="Sialidase_non-viral"/>
    <property type="match status" value="1"/>
</dbReference>
<dbReference type="Gene3D" id="2.120.10.10">
    <property type="match status" value="1"/>
</dbReference>
<dbReference type="InterPro" id="IPR023364">
    <property type="entry name" value="Trans_sialidase_dom3"/>
</dbReference>
<dbReference type="EMBL" id="CACRTN010000011">
    <property type="protein sequence ID" value="VYT89604.1"/>
    <property type="molecule type" value="Genomic_DNA"/>
</dbReference>
<dbReference type="GO" id="GO:0006689">
    <property type="term" value="P:ganglioside catabolic process"/>
    <property type="evidence" value="ECO:0007669"/>
    <property type="project" value="TreeGrafter"/>
</dbReference>
<organism evidence="8">
    <name type="scientific">Collinsella intestinalis</name>
    <dbReference type="NCBI Taxonomy" id="147207"/>
    <lineage>
        <taxon>Bacteria</taxon>
        <taxon>Bacillati</taxon>
        <taxon>Actinomycetota</taxon>
        <taxon>Coriobacteriia</taxon>
        <taxon>Coriobacteriales</taxon>
        <taxon>Coriobacteriaceae</taxon>
        <taxon>Collinsella</taxon>
    </lineage>
</organism>
<evidence type="ECO:0000256" key="4">
    <source>
        <dbReference type="SAM" id="MobiDB-lite"/>
    </source>
</evidence>
<feature type="signal peptide" evidence="6">
    <location>
        <begin position="1"/>
        <end position="27"/>
    </location>
</feature>
<protein>
    <recommendedName>
        <fullName evidence="3">exo-alpha-sialidase</fullName>
        <ecNumber evidence="3">3.2.1.18</ecNumber>
    </recommendedName>
</protein>
<comment type="catalytic activity">
    <reaction evidence="1">
        <text>Hydrolysis of alpha-(2-&gt;3)-, alpha-(2-&gt;6)-, alpha-(2-&gt;8)- glycosidic linkages of terminal sialic acid residues in oligosaccharides, glycoproteins, glycolipids, colominic acid and synthetic substrates.</text>
        <dbReference type="EC" id="3.2.1.18"/>
    </reaction>
</comment>
<evidence type="ECO:0000256" key="3">
    <source>
        <dbReference type="ARBA" id="ARBA00012733"/>
    </source>
</evidence>
<evidence type="ECO:0000313" key="8">
    <source>
        <dbReference type="EMBL" id="VYT89604.1"/>
    </source>
</evidence>
<keyword evidence="6" id="KW-0732">Signal</keyword>
<dbReference type="GO" id="GO:0004308">
    <property type="term" value="F:exo-alpha-sialidase activity"/>
    <property type="evidence" value="ECO:0007669"/>
    <property type="project" value="UniProtKB-EC"/>
</dbReference>
<evidence type="ECO:0000256" key="6">
    <source>
        <dbReference type="SAM" id="SignalP"/>
    </source>
</evidence>
<dbReference type="PANTHER" id="PTHR10628:SF30">
    <property type="entry name" value="EXO-ALPHA-SIALIDASE"/>
    <property type="match status" value="1"/>
</dbReference>
<dbReference type="InterPro" id="IPR011040">
    <property type="entry name" value="Sialidase"/>
</dbReference>
<dbReference type="Gene3D" id="2.40.220.10">
    <property type="entry name" value="Intramolecular Trans-sialidase, Domain 3"/>
    <property type="match status" value="1"/>
</dbReference>
<gene>
    <name evidence="8" type="primary">nanB</name>
    <name evidence="8" type="ORF">CILFYP54_00226</name>
</gene>
<evidence type="ECO:0000259" key="7">
    <source>
        <dbReference type="Pfam" id="PF13088"/>
    </source>
</evidence>
<feature type="compositionally biased region" description="Gly residues" evidence="4">
    <location>
        <begin position="1015"/>
        <end position="1050"/>
    </location>
</feature>
<sequence>MVKERRIALAALTAGTALALSWTPALAIAAEVDGPVAAVERVGSTANLPKTNEFHKVTKGIESGQTYTLVSSNAPAGQKQRILHLTAGNPKLDRCQVGSAADKLTPVDCAIGGHAGKHEHEWTVSAVEDGYTIKSNAEDVYLNLTERGGEAGTAPQVLSIAPGEHGGYVVSAQVEGATRYLMHNDRGWTSADKPYEVLFYQRVEVLPEVVPNRKLTTGTTQDRPFAPNTGGSKNFRIPSLITHKDGSLLAAIDARWNHVGDAAGLDTIFSRSTDGGKTWSFNFPNYFPDSVDAFSNEATAFIDPVMAQKGDTTYMMVDLWPGGVALNTAKHQDPVNGSGYVQIDGRQRLVLFASPVPSEQRKVGAEQGEGYTHYVGDFAADGLAPVYRKDGGAVERYVDRHYYLYDQNKDPLYCQQLGSSAFVQQNVFFYKAELHVMATSYLWLISSNDAGATWTDPLMLNEQVRTNLPGGNAAFYGVGPGRGLVTSGGRIVLPCYTFFRGKGDGNASVIYSDDGVTWKRSTSLQHQTSESTVVEVDGVLYLFARHGWYAVSHDGGATWEEERSLRDSGIDVYTGCQISALKYSKLIDGKPAILLSCPTGSNRANGKVYVGLVGEDGSIEWKYSHEVPGAKGRFAYSCLTERTDGSVDLLWEGEGDASNFTHFEMAQIAPGAEVSNKRAVSVPLYGSVKMKVAASFSGFGGVDGSIAKIKLDKNDDGTATLTIEGLKEGEATFTDAASGIEYVVTVAPSALEEVKVEQGKEVFIPVSAGTIERKPDVSVARVEMTQAPFVEVWGEPAAALGSDPSFAEGVARLSSALYTFEKTDDAWAISGKTAAGERVYLNLSGGKMLSPNKAQSHPIELKSNDDGTFKLYDRGQLDDKVSGAHLHFWRDGKAKFDRCRNSCGAGDAFELWKLAGEARGASEIPGYERVASASELEDGESYLIVAKVGDARYVLNPAREGAGEYAHVAKVDPDRVQYRLKVTAVGPGTTDVLVGGTVHRITVPGDPTPEFPEGPGQGNGQGNGQLGPEGQEQGSGQGQGQGQGSGQGHDGGQHDGPHSGSGKPGSELPQTGDPAVMAVGVSALGALIGGFGFRLRKRK</sequence>
<accession>A0A6N3ABW2</accession>
<dbReference type="GO" id="GO:0009313">
    <property type="term" value="P:oligosaccharide catabolic process"/>
    <property type="evidence" value="ECO:0007669"/>
    <property type="project" value="TreeGrafter"/>
</dbReference>
<evidence type="ECO:0000256" key="2">
    <source>
        <dbReference type="ARBA" id="ARBA00009348"/>
    </source>
</evidence>
<evidence type="ECO:0000256" key="5">
    <source>
        <dbReference type="SAM" id="Phobius"/>
    </source>
</evidence>
<feature type="domain" description="Sialidase" evidence="7">
    <location>
        <begin position="429"/>
        <end position="648"/>
    </location>
</feature>
<comment type="similarity">
    <text evidence="2">Belongs to the glycosyl hydrolase 33 family.</text>
</comment>
<keyword evidence="8" id="KW-0326">Glycosidase</keyword>
<dbReference type="EC" id="3.2.1.18" evidence="3"/>
<evidence type="ECO:0000256" key="1">
    <source>
        <dbReference type="ARBA" id="ARBA00000427"/>
    </source>
</evidence>
<dbReference type="GO" id="GO:0005737">
    <property type="term" value="C:cytoplasm"/>
    <property type="evidence" value="ECO:0007669"/>
    <property type="project" value="TreeGrafter"/>
</dbReference>
<dbReference type="NCBIfam" id="TIGR01167">
    <property type="entry name" value="LPXTG_anchor"/>
    <property type="match status" value="1"/>
</dbReference>
<proteinExistence type="inferred from homology"/>
<dbReference type="InterPro" id="IPR026856">
    <property type="entry name" value="Sialidase_fam"/>
</dbReference>
<dbReference type="AlphaFoldDB" id="A0A6N3ABW2"/>